<keyword evidence="3" id="KW-1185">Reference proteome</keyword>
<dbReference type="EMBL" id="ARXR01000002">
    <property type="protein sequence ID" value="MBF5051711.1"/>
    <property type="molecule type" value="Genomic_DNA"/>
</dbReference>
<dbReference type="Proteomes" id="UP000644441">
    <property type="component" value="Unassembled WGS sequence"/>
</dbReference>
<protein>
    <recommendedName>
        <fullName evidence="4">Transmembrane protein</fullName>
    </recommendedName>
</protein>
<feature type="transmembrane region" description="Helical" evidence="1">
    <location>
        <begin position="20"/>
        <end position="41"/>
    </location>
</feature>
<keyword evidence="1" id="KW-0812">Transmembrane</keyword>
<evidence type="ECO:0008006" key="4">
    <source>
        <dbReference type="Google" id="ProtNLM"/>
    </source>
</evidence>
<comment type="caution">
    <text evidence="2">The sequence shown here is derived from an EMBL/GenBank/DDBJ whole genome shotgun (WGS) entry which is preliminary data.</text>
</comment>
<evidence type="ECO:0000313" key="2">
    <source>
        <dbReference type="EMBL" id="MBF5051711.1"/>
    </source>
</evidence>
<proteinExistence type="predicted"/>
<keyword evidence="1" id="KW-0472">Membrane</keyword>
<evidence type="ECO:0000256" key="1">
    <source>
        <dbReference type="SAM" id="Phobius"/>
    </source>
</evidence>
<keyword evidence="1" id="KW-1133">Transmembrane helix</keyword>
<feature type="transmembrane region" description="Helical" evidence="1">
    <location>
        <begin position="48"/>
        <end position="68"/>
    </location>
</feature>
<gene>
    <name evidence="2" type="ORF">ISO4_00313</name>
</gene>
<sequence>MKTINHLWAPVAAHPLLARTLQLVLTLALYAGGAYAVALVSGDARIPLVLYAVYFLPAVLRSWLQFYWRLRDGVKSLGGHRGKTNKAL</sequence>
<dbReference type="RefSeq" id="WP_194854917.1">
    <property type="nucleotide sequence ID" value="NZ_ARXR01000002.1"/>
</dbReference>
<accession>A0ABS0ADX1</accession>
<evidence type="ECO:0000313" key="3">
    <source>
        <dbReference type="Proteomes" id="UP000644441"/>
    </source>
</evidence>
<reference evidence="2 3" key="1">
    <citation type="submission" date="2012-09" db="EMBL/GenBank/DDBJ databases">
        <title>Genome Sequence of alkane-degrading Bacterium Alcanivorax venustensis ISO4.</title>
        <authorList>
            <person name="Lai Q."/>
            <person name="Shao Z."/>
        </authorList>
    </citation>
    <scope>NUCLEOTIDE SEQUENCE [LARGE SCALE GENOMIC DNA]</scope>
    <source>
        <strain evidence="2 3">ISO4</strain>
    </source>
</reference>
<organism evidence="2 3">
    <name type="scientific">Alloalcanivorax venustensis ISO4</name>
    <dbReference type="NCBI Taxonomy" id="1177184"/>
    <lineage>
        <taxon>Bacteria</taxon>
        <taxon>Pseudomonadati</taxon>
        <taxon>Pseudomonadota</taxon>
        <taxon>Gammaproteobacteria</taxon>
        <taxon>Oceanospirillales</taxon>
        <taxon>Alcanivoracaceae</taxon>
        <taxon>Alloalcanivorax</taxon>
    </lineage>
</organism>
<name>A0ABS0ADX1_9GAMM</name>